<sequence length="88" mass="9285">MTEPRIFAPSAVLDQVFAGGSRGLLRHLLGTEINGLLSAEADPVCGSEWISRWLTESTGATFTGTGIWTPGSGRLSSWSPSRAPGRTP</sequence>
<dbReference type="Proteomes" id="UP000618382">
    <property type="component" value="Unassembled WGS sequence"/>
</dbReference>
<proteinExistence type="predicted"/>
<comment type="caution">
    <text evidence="2">The sequence shown here is derived from an EMBL/GenBank/DDBJ whole genome shotgun (WGS) entry which is preliminary data.</text>
</comment>
<evidence type="ECO:0000313" key="2">
    <source>
        <dbReference type="EMBL" id="GIG34504.1"/>
    </source>
</evidence>
<organism evidence="2 3">
    <name type="scientific">Cellulomonas oligotrophica</name>
    <dbReference type="NCBI Taxonomy" id="931536"/>
    <lineage>
        <taxon>Bacteria</taxon>
        <taxon>Bacillati</taxon>
        <taxon>Actinomycetota</taxon>
        <taxon>Actinomycetes</taxon>
        <taxon>Micrococcales</taxon>
        <taxon>Cellulomonadaceae</taxon>
        <taxon>Cellulomonas</taxon>
    </lineage>
</organism>
<evidence type="ECO:0000313" key="3">
    <source>
        <dbReference type="Proteomes" id="UP000618382"/>
    </source>
</evidence>
<accession>A0ABQ4DFI8</accession>
<keyword evidence="3" id="KW-1185">Reference proteome</keyword>
<protein>
    <submittedName>
        <fullName evidence="2">Uncharacterized protein</fullName>
    </submittedName>
</protein>
<evidence type="ECO:0000256" key="1">
    <source>
        <dbReference type="SAM" id="MobiDB-lite"/>
    </source>
</evidence>
<gene>
    <name evidence="2" type="ORF">Col01nite_36630</name>
</gene>
<dbReference type="EMBL" id="BONN01000018">
    <property type="protein sequence ID" value="GIG34504.1"/>
    <property type="molecule type" value="Genomic_DNA"/>
</dbReference>
<reference evidence="2 3" key="1">
    <citation type="submission" date="2021-01" db="EMBL/GenBank/DDBJ databases">
        <title>Whole genome shotgun sequence of Cellulomonas oligotrophica NBRC 109435.</title>
        <authorList>
            <person name="Komaki H."/>
            <person name="Tamura T."/>
        </authorList>
    </citation>
    <scope>NUCLEOTIDE SEQUENCE [LARGE SCALE GENOMIC DNA]</scope>
    <source>
        <strain evidence="2 3">NBRC 109435</strain>
    </source>
</reference>
<feature type="region of interest" description="Disordered" evidence="1">
    <location>
        <begin position="64"/>
        <end position="88"/>
    </location>
</feature>
<name>A0ABQ4DFI8_9CELL</name>